<keyword evidence="3" id="KW-1185">Reference proteome</keyword>
<dbReference type="OrthoDB" id="5451070at2"/>
<dbReference type="InterPro" id="IPR021450">
    <property type="entry name" value="DUF3100"/>
</dbReference>
<comment type="caution">
    <text evidence="2">The sequence shown here is derived from an EMBL/GenBank/DDBJ whole genome shotgun (WGS) entry which is preliminary data.</text>
</comment>
<accession>A0A4R1PYK6</accession>
<feature type="transmembrane region" description="Helical" evidence="1">
    <location>
        <begin position="105"/>
        <end position="123"/>
    </location>
</feature>
<gene>
    <name evidence="2" type="ORF">EV210_108130</name>
</gene>
<dbReference type="RefSeq" id="WP_132081211.1">
    <property type="nucleotide sequence ID" value="NZ_DAMAKO010000001.1"/>
</dbReference>
<dbReference type="AlphaFoldDB" id="A0A4R1PYK6"/>
<feature type="transmembrane region" description="Helical" evidence="1">
    <location>
        <begin position="160"/>
        <end position="182"/>
    </location>
</feature>
<feature type="transmembrane region" description="Helical" evidence="1">
    <location>
        <begin position="220"/>
        <end position="246"/>
    </location>
</feature>
<protein>
    <submittedName>
        <fullName evidence="2">DUF3100 family protein</fullName>
    </submittedName>
</protein>
<feature type="transmembrane region" description="Helical" evidence="1">
    <location>
        <begin position="67"/>
        <end position="85"/>
    </location>
</feature>
<keyword evidence="1" id="KW-0812">Transmembrane</keyword>
<dbReference type="Pfam" id="PF11299">
    <property type="entry name" value="DUF3100"/>
    <property type="match status" value="1"/>
</dbReference>
<evidence type="ECO:0000313" key="3">
    <source>
        <dbReference type="Proteomes" id="UP000295063"/>
    </source>
</evidence>
<dbReference type="Proteomes" id="UP000295063">
    <property type="component" value="Unassembled WGS sequence"/>
</dbReference>
<organism evidence="2 3">
    <name type="scientific">Anaerospora hongkongensis</name>
    <dbReference type="NCBI Taxonomy" id="244830"/>
    <lineage>
        <taxon>Bacteria</taxon>
        <taxon>Bacillati</taxon>
        <taxon>Bacillota</taxon>
        <taxon>Negativicutes</taxon>
        <taxon>Selenomonadales</taxon>
        <taxon>Sporomusaceae</taxon>
        <taxon>Anaerospora</taxon>
    </lineage>
</organism>
<feature type="transmembrane region" description="Helical" evidence="1">
    <location>
        <begin position="188"/>
        <end position="213"/>
    </location>
</feature>
<sequence length="272" mass="28810">MSVLKSGKIHICAFLIVVICELIGTHKVPLGPGVLLFLPMLYAMILGGIISWPRLKLIKLEEMNKASAVLSMVTLMLVAKLGVIIGPSMDKLIKSGLALSLQEVGHFFGTVILGLPIAILLGLGREAVGATFSIDREPNIAIIAEKYGLDSPEGRGVMSVYICGTLFGAVWLGLLAGYLAALKIFHPFALAMGAGVGSGSMMAAASGAIKAVFPEYANEILLYAGASNLLTTIVGIYFSLFISLPITNYLYKVLTPILGRPTDTSKKEELAK</sequence>
<name>A0A4R1PYK6_9FIRM</name>
<feature type="transmembrane region" description="Helical" evidence="1">
    <location>
        <begin position="34"/>
        <end position="55"/>
    </location>
</feature>
<dbReference type="EMBL" id="SLUI01000008">
    <property type="protein sequence ID" value="TCL36490.1"/>
    <property type="molecule type" value="Genomic_DNA"/>
</dbReference>
<reference evidence="2 3" key="1">
    <citation type="submission" date="2019-03" db="EMBL/GenBank/DDBJ databases">
        <title>Genomic Encyclopedia of Type Strains, Phase IV (KMG-IV): sequencing the most valuable type-strain genomes for metagenomic binning, comparative biology and taxonomic classification.</title>
        <authorList>
            <person name="Goeker M."/>
        </authorList>
    </citation>
    <scope>NUCLEOTIDE SEQUENCE [LARGE SCALE GENOMIC DNA]</scope>
    <source>
        <strain evidence="2 3">DSM 15969</strain>
    </source>
</reference>
<keyword evidence="1" id="KW-1133">Transmembrane helix</keyword>
<evidence type="ECO:0000313" key="2">
    <source>
        <dbReference type="EMBL" id="TCL36490.1"/>
    </source>
</evidence>
<keyword evidence="1" id="KW-0472">Membrane</keyword>
<feature type="transmembrane region" description="Helical" evidence="1">
    <location>
        <begin position="9"/>
        <end position="28"/>
    </location>
</feature>
<proteinExistence type="predicted"/>
<evidence type="ECO:0000256" key="1">
    <source>
        <dbReference type="SAM" id="Phobius"/>
    </source>
</evidence>